<dbReference type="Proteomes" id="UP001320148">
    <property type="component" value="Chromosome"/>
</dbReference>
<dbReference type="PIRSF" id="PIRSF000371">
    <property type="entry name" value="PFL_act_enz"/>
    <property type="match status" value="1"/>
</dbReference>
<dbReference type="InterPro" id="IPR013785">
    <property type="entry name" value="Aldolase_TIM"/>
</dbReference>
<feature type="domain" description="Radical SAM core" evidence="11">
    <location>
        <begin position="24"/>
        <end position="312"/>
    </location>
</feature>
<keyword evidence="13" id="KW-1185">Reference proteome</keyword>
<dbReference type="EMBL" id="AP024488">
    <property type="protein sequence ID" value="BCS95655.1"/>
    <property type="molecule type" value="Genomic_DNA"/>
</dbReference>
<keyword evidence="12" id="KW-0456">Lyase</keyword>
<evidence type="ECO:0000256" key="9">
    <source>
        <dbReference type="ARBA" id="ARBA00023014"/>
    </source>
</evidence>
<dbReference type="SUPFAM" id="SSF102114">
    <property type="entry name" value="Radical SAM enzymes"/>
    <property type="match status" value="1"/>
</dbReference>
<keyword evidence="5" id="KW-0949">S-adenosyl-L-methionine</keyword>
<dbReference type="InterPro" id="IPR058240">
    <property type="entry name" value="rSAM_sf"/>
</dbReference>
<evidence type="ECO:0000256" key="7">
    <source>
        <dbReference type="ARBA" id="ARBA00023002"/>
    </source>
</evidence>
<dbReference type="SFLD" id="SFLDS00029">
    <property type="entry name" value="Radical_SAM"/>
    <property type="match status" value="1"/>
</dbReference>
<accession>A0ABN6F216</accession>
<sequence>MSAITGANSVGSPLVLEIKGNALDDGPGIRTVVFLKGCPLSCTWCHNPESKRVHMELSFDPAKCIGCGECHAVCESGALTAGLQPGPDRELCSRCMACTEVCPSMALEQVGQEMDAGAVVAKVVKDHPFFEASGGGVTLSGGEPTLKPEYCGNLLRQFKDEGIHTLLETCGHFSWNAFESAILPWVDTVYCDIKLINPDAHKRHCGTTNTRILENLEKLLELSRLGDLDFLPRVPLIPGITATDENICAIGDYLKARGASRVQIMAYNPLWHGKSVKIGCDDLLAKDETMHKFMERDEVSRLTALFEARGLEMV</sequence>
<feature type="domain" description="4Fe-4S ferredoxin-type" evidence="10">
    <location>
        <begin position="88"/>
        <end position="112"/>
    </location>
</feature>
<dbReference type="GO" id="GO:0016829">
    <property type="term" value="F:lyase activity"/>
    <property type="evidence" value="ECO:0007669"/>
    <property type="project" value="UniProtKB-KW"/>
</dbReference>
<keyword evidence="9" id="KW-0411">Iron-sulfur</keyword>
<dbReference type="RefSeq" id="WP_236891935.1">
    <property type="nucleotide sequence ID" value="NZ_AP024488.1"/>
</dbReference>
<evidence type="ECO:0000256" key="4">
    <source>
        <dbReference type="ARBA" id="ARBA00022485"/>
    </source>
</evidence>
<dbReference type="InterPro" id="IPR007197">
    <property type="entry name" value="rSAM"/>
</dbReference>
<dbReference type="Pfam" id="PF04055">
    <property type="entry name" value="Radical_SAM"/>
    <property type="match status" value="1"/>
</dbReference>
<dbReference type="NCBIfam" id="TIGR02494">
    <property type="entry name" value="PFLE_PFLC"/>
    <property type="match status" value="1"/>
</dbReference>
<comment type="cofactor">
    <cofactor evidence="1">
        <name>[4Fe-4S] cluster</name>
        <dbReference type="ChEBI" id="CHEBI:49883"/>
    </cofactor>
</comment>
<feature type="domain" description="4Fe-4S ferredoxin-type" evidence="10">
    <location>
        <begin position="55"/>
        <end position="84"/>
    </location>
</feature>
<dbReference type="InterPro" id="IPR012839">
    <property type="entry name" value="Organic_radical_activase"/>
</dbReference>
<evidence type="ECO:0000313" key="13">
    <source>
        <dbReference type="Proteomes" id="UP001320148"/>
    </source>
</evidence>
<comment type="similarity">
    <text evidence="2">Belongs to the organic radical-activating enzymes family.</text>
</comment>
<evidence type="ECO:0000256" key="8">
    <source>
        <dbReference type="ARBA" id="ARBA00023004"/>
    </source>
</evidence>
<dbReference type="SFLD" id="SFLDG01118">
    <property type="entry name" value="activating_enzymes__group_2"/>
    <property type="match status" value="1"/>
</dbReference>
<evidence type="ECO:0000259" key="11">
    <source>
        <dbReference type="PROSITE" id="PS51918"/>
    </source>
</evidence>
<evidence type="ECO:0000256" key="2">
    <source>
        <dbReference type="ARBA" id="ARBA00009777"/>
    </source>
</evidence>
<proteinExistence type="inferred from homology"/>
<gene>
    <name evidence="12" type="ORF">DSLASN_12870</name>
</gene>
<keyword evidence="8" id="KW-0408">Iron</keyword>
<reference evidence="12 13" key="1">
    <citation type="submission" date="2021-02" db="EMBL/GenBank/DDBJ databases">
        <title>Complete genome of Desulfoluna sp. strain ASN36.</title>
        <authorList>
            <person name="Takahashi A."/>
            <person name="Kojima H."/>
            <person name="Fukui M."/>
        </authorList>
    </citation>
    <scope>NUCLEOTIDE SEQUENCE [LARGE SCALE GENOMIC DNA]</scope>
    <source>
        <strain evidence="12 13">ASN36</strain>
    </source>
</reference>
<dbReference type="PROSITE" id="PS51918">
    <property type="entry name" value="RADICAL_SAM"/>
    <property type="match status" value="1"/>
</dbReference>
<dbReference type="PROSITE" id="PS51379">
    <property type="entry name" value="4FE4S_FER_2"/>
    <property type="match status" value="2"/>
</dbReference>
<evidence type="ECO:0000259" key="10">
    <source>
        <dbReference type="PROSITE" id="PS51379"/>
    </source>
</evidence>
<dbReference type="PROSITE" id="PS01087">
    <property type="entry name" value="RADICAL_ACTIVATING"/>
    <property type="match status" value="1"/>
</dbReference>
<name>A0ABN6F216_9BACT</name>
<dbReference type="PROSITE" id="PS00198">
    <property type="entry name" value="4FE4S_FER_1"/>
    <property type="match status" value="2"/>
</dbReference>
<dbReference type="InterPro" id="IPR040074">
    <property type="entry name" value="BssD/PflA/YjjW"/>
</dbReference>
<keyword evidence="6" id="KW-0479">Metal-binding</keyword>
<organism evidence="12 13">
    <name type="scientific">Desulfoluna limicola</name>
    <dbReference type="NCBI Taxonomy" id="2810562"/>
    <lineage>
        <taxon>Bacteria</taxon>
        <taxon>Pseudomonadati</taxon>
        <taxon>Thermodesulfobacteriota</taxon>
        <taxon>Desulfobacteria</taxon>
        <taxon>Desulfobacterales</taxon>
        <taxon>Desulfolunaceae</taxon>
        <taxon>Desulfoluna</taxon>
    </lineage>
</organism>
<dbReference type="SFLD" id="SFLDG01066">
    <property type="entry name" value="organic_radical-activating_enz"/>
    <property type="match status" value="1"/>
</dbReference>
<dbReference type="InterPro" id="IPR001989">
    <property type="entry name" value="Radical_activat_CS"/>
</dbReference>
<evidence type="ECO:0000256" key="1">
    <source>
        <dbReference type="ARBA" id="ARBA00001966"/>
    </source>
</evidence>
<protein>
    <submittedName>
        <fullName evidence="12">Pyruvate formate lyase-activating protein</fullName>
    </submittedName>
</protein>
<dbReference type="InterPro" id="IPR017896">
    <property type="entry name" value="4Fe4S_Fe-S-bd"/>
</dbReference>
<keyword evidence="4" id="KW-0004">4Fe-4S</keyword>
<dbReference type="Gene3D" id="3.20.20.70">
    <property type="entry name" value="Aldolase class I"/>
    <property type="match status" value="1"/>
</dbReference>
<evidence type="ECO:0000256" key="5">
    <source>
        <dbReference type="ARBA" id="ARBA00022691"/>
    </source>
</evidence>
<keyword evidence="7" id="KW-0560">Oxidoreductase</keyword>
<dbReference type="Gene3D" id="3.30.70.20">
    <property type="match status" value="1"/>
</dbReference>
<evidence type="ECO:0000313" key="12">
    <source>
        <dbReference type="EMBL" id="BCS95655.1"/>
    </source>
</evidence>
<dbReference type="InterPro" id="IPR034457">
    <property type="entry name" value="Organic_radical-activating"/>
</dbReference>
<comment type="subunit">
    <text evidence="3">Monomer.</text>
</comment>
<evidence type="ECO:0000256" key="6">
    <source>
        <dbReference type="ARBA" id="ARBA00022723"/>
    </source>
</evidence>
<dbReference type="PANTHER" id="PTHR30352">
    <property type="entry name" value="PYRUVATE FORMATE-LYASE-ACTIVATING ENZYME"/>
    <property type="match status" value="1"/>
</dbReference>
<dbReference type="PANTHER" id="PTHR30352:SF4">
    <property type="entry name" value="PYRUVATE FORMATE-LYASE 2-ACTIVATING ENZYME"/>
    <property type="match status" value="1"/>
</dbReference>
<dbReference type="InterPro" id="IPR017900">
    <property type="entry name" value="4Fe4S_Fe_S_CS"/>
</dbReference>
<keyword evidence="12" id="KW-0670">Pyruvate</keyword>
<dbReference type="Pfam" id="PF00037">
    <property type="entry name" value="Fer4"/>
    <property type="match status" value="2"/>
</dbReference>
<evidence type="ECO:0000256" key="3">
    <source>
        <dbReference type="ARBA" id="ARBA00011245"/>
    </source>
</evidence>
<dbReference type="SUPFAM" id="SSF54862">
    <property type="entry name" value="4Fe-4S ferredoxins"/>
    <property type="match status" value="1"/>
</dbReference>